<dbReference type="InterPro" id="IPR016085">
    <property type="entry name" value="Protease_inh_B-barrel_dom"/>
</dbReference>
<proteinExistence type="predicted"/>
<feature type="domain" description="Alkaline proteinase inhibitor/ Outer membrane lipoprotein Omp19" evidence="2">
    <location>
        <begin position="138"/>
        <end position="216"/>
    </location>
</feature>
<dbReference type="PROSITE" id="PS51257">
    <property type="entry name" value="PROKAR_LIPOPROTEIN"/>
    <property type="match status" value="1"/>
</dbReference>
<dbReference type="Gene3D" id="2.40.128.10">
    <property type="match status" value="1"/>
</dbReference>
<organism evidence="3 4">
    <name type="scientific">Cohaesibacter celericrescens</name>
    <dbReference type="NCBI Taxonomy" id="2067669"/>
    <lineage>
        <taxon>Bacteria</taxon>
        <taxon>Pseudomonadati</taxon>
        <taxon>Pseudomonadota</taxon>
        <taxon>Alphaproteobacteria</taxon>
        <taxon>Hyphomicrobiales</taxon>
        <taxon>Cohaesibacteraceae</taxon>
    </lineage>
</organism>
<keyword evidence="4" id="KW-1185">Reference proteome</keyword>
<dbReference type="GO" id="GO:0004866">
    <property type="term" value="F:endopeptidase inhibitor activity"/>
    <property type="evidence" value="ECO:0007669"/>
    <property type="project" value="InterPro"/>
</dbReference>
<reference evidence="3 4" key="1">
    <citation type="submission" date="2018-01" db="EMBL/GenBank/DDBJ databases">
        <title>The draft genome sequence of Cohaesibacter sp. H1304.</title>
        <authorList>
            <person name="Wang N.-N."/>
            <person name="Du Z.-J."/>
        </authorList>
    </citation>
    <scope>NUCLEOTIDE SEQUENCE [LARGE SCALE GENOMIC DNA]</scope>
    <source>
        <strain evidence="3 4">H1304</strain>
    </source>
</reference>
<sequence>MNRHSYIFVVLTGALALGGCAVSSNMVPSRPSVASAPVVSNTLPPLPSLVASARDASLESDSMPEKFSQSDQKMLAVEAPDESAEDIRAEIQQAYANEVLNRPVISTERSSLKPFVGRWTLATTSTRSKVKQVGTLLGISDRCELVLEDVSVEYGYKASGASACPTSLFMLDSWVAYNSRLVLRDHMGDEIVKLTSRGSNVWVGVNKDGNTVILNKS</sequence>
<protein>
    <recommendedName>
        <fullName evidence="2">Alkaline proteinase inhibitor/ Outer membrane lipoprotein Omp19 domain-containing protein</fullName>
    </recommendedName>
</protein>
<evidence type="ECO:0000313" key="4">
    <source>
        <dbReference type="Proteomes" id="UP000234881"/>
    </source>
</evidence>
<dbReference type="Pfam" id="PF02974">
    <property type="entry name" value="Inh"/>
    <property type="match status" value="1"/>
</dbReference>
<dbReference type="AlphaFoldDB" id="A0A2N5XPF8"/>
<evidence type="ECO:0000256" key="1">
    <source>
        <dbReference type="ARBA" id="ARBA00022729"/>
    </source>
</evidence>
<accession>A0A2N5XPF8</accession>
<dbReference type="SUPFAM" id="SSF50882">
    <property type="entry name" value="beta-Barrel protease inhibitors"/>
    <property type="match status" value="1"/>
</dbReference>
<gene>
    <name evidence="3" type="ORF">C0081_16060</name>
</gene>
<evidence type="ECO:0000313" key="3">
    <source>
        <dbReference type="EMBL" id="PLW76392.1"/>
    </source>
</evidence>
<dbReference type="Proteomes" id="UP000234881">
    <property type="component" value="Unassembled WGS sequence"/>
</dbReference>
<keyword evidence="1" id="KW-0732">Signal</keyword>
<evidence type="ECO:0000259" key="2">
    <source>
        <dbReference type="Pfam" id="PF02974"/>
    </source>
</evidence>
<comment type="caution">
    <text evidence="3">The sequence shown here is derived from an EMBL/GenBank/DDBJ whole genome shotgun (WGS) entry which is preliminary data.</text>
</comment>
<dbReference type="OrthoDB" id="8448791at2"/>
<name>A0A2N5XPF8_9HYPH</name>
<dbReference type="InterPro" id="IPR021140">
    <property type="entry name" value="Inh/Omp19"/>
</dbReference>
<dbReference type="EMBL" id="PKUQ01000031">
    <property type="protein sequence ID" value="PLW76392.1"/>
    <property type="molecule type" value="Genomic_DNA"/>
</dbReference>